<dbReference type="RefSeq" id="WP_088813303.1">
    <property type="nucleotide sequence ID" value="NZ_FYEX01000002.1"/>
</dbReference>
<organism evidence="2 3">
    <name type="scientific">Polynucleobacter victoriensis</name>
    <dbReference type="NCBI Taxonomy" id="2049319"/>
    <lineage>
        <taxon>Bacteria</taxon>
        <taxon>Pseudomonadati</taxon>
        <taxon>Pseudomonadota</taxon>
        <taxon>Betaproteobacteria</taxon>
        <taxon>Burkholderiales</taxon>
        <taxon>Burkholderiaceae</taxon>
        <taxon>Polynucleobacter</taxon>
    </lineage>
</organism>
<dbReference type="Proteomes" id="UP000197215">
    <property type="component" value="Unassembled WGS sequence"/>
</dbReference>
<proteinExistence type="predicted"/>
<keyword evidence="1" id="KW-0472">Membrane</keyword>
<evidence type="ECO:0000313" key="2">
    <source>
        <dbReference type="EMBL" id="SNC71720.1"/>
    </source>
</evidence>
<dbReference type="Pfam" id="PF11346">
    <property type="entry name" value="DUF3149"/>
    <property type="match status" value="1"/>
</dbReference>
<evidence type="ECO:0000256" key="1">
    <source>
        <dbReference type="SAM" id="Phobius"/>
    </source>
</evidence>
<keyword evidence="1" id="KW-1133">Transmembrane helix</keyword>
<dbReference type="AlphaFoldDB" id="A0A212U0Q1"/>
<accession>A0A212U0Q1</accession>
<keyword evidence="1" id="KW-0812">Transmembrane</keyword>
<sequence length="41" mass="4450">MLSELFGSFAGQLSLLVILFMIVAGFTAVRVVLKKMSETSD</sequence>
<protein>
    <submittedName>
        <fullName evidence="2">Uncharacterized protein</fullName>
    </submittedName>
</protein>
<evidence type="ECO:0000313" key="3">
    <source>
        <dbReference type="Proteomes" id="UP000197215"/>
    </source>
</evidence>
<gene>
    <name evidence="2" type="ORF">SAMN06295916_1357</name>
</gene>
<dbReference type="EMBL" id="FYEX01000002">
    <property type="protein sequence ID" value="SNC71720.1"/>
    <property type="molecule type" value="Genomic_DNA"/>
</dbReference>
<dbReference type="InterPro" id="IPR021494">
    <property type="entry name" value="DUF3149"/>
</dbReference>
<feature type="transmembrane region" description="Helical" evidence="1">
    <location>
        <begin position="12"/>
        <end position="33"/>
    </location>
</feature>
<name>A0A212U0Q1_9BURK</name>
<keyword evidence="3" id="KW-1185">Reference proteome</keyword>
<dbReference type="OrthoDB" id="8594755at2"/>
<reference evidence="3" key="1">
    <citation type="submission" date="2017-06" db="EMBL/GenBank/DDBJ databases">
        <authorList>
            <person name="Varghese N."/>
            <person name="Submissions S."/>
        </authorList>
    </citation>
    <scope>NUCLEOTIDE SEQUENCE [LARGE SCALE GENOMIC DNA]</scope>
    <source>
        <strain evidence="3">MWH-VicM1</strain>
    </source>
</reference>